<dbReference type="Proteomes" id="UP000569914">
    <property type="component" value="Unassembled WGS sequence"/>
</dbReference>
<dbReference type="Pfam" id="PF00106">
    <property type="entry name" value="adh_short"/>
    <property type="match status" value="1"/>
</dbReference>
<dbReference type="SUPFAM" id="SSF51735">
    <property type="entry name" value="NAD(P)-binding Rossmann-fold domains"/>
    <property type="match status" value="1"/>
</dbReference>
<dbReference type="RefSeq" id="WP_179747833.1">
    <property type="nucleotide sequence ID" value="NZ_JACCBU010000001.1"/>
</dbReference>
<organism evidence="2 3">
    <name type="scientific">Microlunatus parietis</name>
    <dbReference type="NCBI Taxonomy" id="682979"/>
    <lineage>
        <taxon>Bacteria</taxon>
        <taxon>Bacillati</taxon>
        <taxon>Actinomycetota</taxon>
        <taxon>Actinomycetes</taxon>
        <taxon>Propionibacteriales</taxon>
        <taxon>Propionibacteriaceae</taxon>
        <taxon>Microlunatus</taxon>
    </lineage>
</organism>
<name>A0A7Y9I2I5_9ACTN</name>
<dbReference type="InterPro" id="IPR002347">
    <property type="entry name" value="SDR_fam"/>
</dbReference>
<keyword evidence="3" id="KW-1185">Reference proteome</keyword>
<dbReference type="PANTHER" id="PTHR43157:SF31">
    <property type="entry name" value="PHOSPHATIDYLINOSITOL-GLYCAN BIOSYNTHESIS CLASS F PROTEIN"/>
    <property type="match status" value="1"/>
</dbReference>
<dbReference type="AlphaFoldDB" id="A0A7Y9I2I5"/>
<dbReference type="EMBL" id="JACCBU010000001">
    <property type="protein sequence ID" value="NYE69050.1"/>
    <property type="molecule type" value="Genomic_DNA"/>
</dbReference>
<proteinExistence type="predicted"/>
<dbReference type="Gene3D" id="3.40.50.720">
    <property type="entry name" value="NAD(P)-binding Rossmann-like Domain"/>
    <property type="match status" value="1"/>
</dbReference>
<gene>
    <name evidence="2" type="ORF">BKA15_000379</name>
</gene>
<dbReference type="InterPro" id="IPR036291">
    <property type="entry name" value="NAD(P)-bd_dom_sf"/>
</dbReference>
<dbReference type="PRINTS" id="PR00081">
    <property type="entry name" value="GDHRDH"/>
</dbReference>
<reference evidence="2 3" key="1">
    <citation type="submission" date="2020-07" db="EMBL/GenBank/DDBJ databases">
        <title>Sequencing the genomes of 1000 actinobacteria strains.</title>
        <authorList>
            <person name="Klenk H.-P."/>
        </authorList>
    </citation>
    <scope>NUCLEOTIDE SEQUENCE [LARGE SCALE GENOMIC DNA]</scope>
    <source>
        <strain evidence="2 3">DSM 22083</strain>
    </source>
</reference>
<evidence type="ECO:0000256" key="1">
    <source>
        <dbReference type="ARBA" id="ARBA00023002"/>
    </source>
</evidence>
<dbReference type="GO" id="GO:0016491">
    <property type="term" value="F:oxidoreductase activity"/>
    <property type="evidence" value="ECO:0007669"/>
    <property type="project" value="UniProtKB-KW"/>
</dbReference>
<comment type="caution">
    <text evidence="2">The sequence shown here is derived from an EMBL/GenBank/DDBJ whole genome shotgun (WGS) entry which is preliminary data.</text>
</comment>
<keyword evidence="1" id="KW-0560">Oxidoreductase</keyword>
<sequence>MRVVVTGATGGIGERISLRLAEAGHSVVLVGRAWERIDGARRRIAGAVPGADLGGEVADLSLAAEVRALAERLEPLPDVVINNAAVIAPLDASTSEGRQLMLATNHLAPYVLLRILAERLGDRPARFVIVGAHPGGLRRTPVDLDDLECRNHRALGPVPSFRPFVGYGRTKNMNAMFGYALAARLAKTKITVNGGHPGIVDQTGLGRSSTGLLRLFTVMINPFTQSLDEGADNPYWLATAPEVAGVTGKYYLRRRAVPTADHTTDPARVERLWDESARLVGLPADVS</sequence>
<dbReference type="PANTHER" id="PTHR43157">
    <property type="entry name" value="PHOSPHATIDYLINOSITOL-GLYCAN BIOSYNTHESIS CLASS F PROTEIN-RELATED"/>
    <property type="match status" value="1"/>
</dbReference>
<protein>
    <submittedName>
        <fullName evidence="2">NAD(P)-dependent dehydrogenase (Short-subunit alcohol dehydrogenase family)</fullName>
    </submittedName>
</protein>
<evidence type="ECO:0000313" key="2">
    <source>
        <dbReference type="EMBL" id="NYE69050.1"/>
    </source>
</evidence>
<accession>A0A7Y9I2I5</accession>
<evidence type="ECO:0000313" key="3">
    <source>
        <dbReference type="Proteomes" id="UP000569914"/>
    </source>
</evidence>